<evidence type="ECO:0000313" key="2">
    <source>
        <dbReference type="EMBL" id="THH21458.1"/>
    </source>
</evidence>
<organism evidence="2 3">
    <name type="scientific">Bondarzewia mesenterica</name>
    <dbReference type="NCBI Taxonomy" id="1095465"/>
    <lineage>
        <taxon>Eukaryota</taxon>
        <taxon>Fungi</taxon>
        <taxon>Dikarya</taxon>
        <taxon>Basidiomycota</taxon>
        <taxon>Agaricomycotina</taxon>
        <taxon>Agaricomycetes</taxon>
        <taxon>Russulales</taxon>
        <taxon>Bondarzewiaceae</taxon>
        <taxon>Bondarzewia</taxon>
    </lineage>
</organism>
<dbReference type="EMBL" id="SGPL01000002">
    <property type="protein sequence ID" value="THH21458.1"/>
    <property type="molecule type" value="Genomic_DNA"/>
</dbReference>
<feature type="region of interest" description="Disordered" evidence="1">
    <location>
        <begin position="1"/>
        <end position="21"/>
    </location>
</feature>
<proteinExistence type="predicted"/>
<evidence type="ECO:0000313" key="3">
    <source>
        <dbReference type="Proteomes" id="UP000310158"/>
    </source>
</evidence>
<dbReference type="OrthoDB" id="2574879at2759"/>
<comment type="caution">
    <text evidence="2">The sequence shown here is derived from an EMBL/GenBank/DDBJ whole genome shotgun (WGS) entry which is preliminary data.</text>
</comment>
<gene>
    <name evidence="2" type="ORF">EW146_g101</name>
</gene>
<sequence>MDGETAPSSPVNHRTRPLTAKQERKLVENLEERFLDLMRNLKKRSDPSSTLRTLSSYLQAAQPLLALILQIPPLDPSTSLRTTFLLRLTNDVMHAIPGYAPDAATLPQLLAWLDVLDKGWLAVLRAQAWDPVAHEGVDLDLDLPEDADAPPRRSTPVNQTERARLHSLLVMGTGAMEEWLEKLNTEGDDYEALERLGLQQGFDQLFFRCLAEMGGLSEAANDPSGMIGTC</sequence>
<protein>
    <submittedName>
        <fullName evidence="2">Uncharacterized protein</fullName>
    </submittedName>
</protein>
<dbReference type="Proteomes" id="UP000310158">
    <property type="component" value="Unassembled WGS sequence"/>
</dbReference>
<keyword evidence="3" id="KW-1185">Reference proteome</keyword>
<dbReference type="AlphaFoldDB" id="A0A4S4M9W7"/>
<name>A0A4S4M9W7_9AGAM</name>
<feature type="compositionally biased region" description="Polar residues" evidence="1">
    <location>
        <begin position="1"/>
        <end position="12"/>
    </location>
</feature>
<evidence type="ECO:0000256" key="1">
    <source>
        <dbReference type="SAM" id="MobiDB-lite"/>
    </source>
</evidence>
<reference evidence="2 3" key="1">
    <citation type="submission" date="2019-02" db="EMBL/GenBank/DDBJ databases">
        <title>Genome sequencing of the rare red list fungi Bondarzewia mesenterica.</title>
        <authorList>
            <person name="Buettner E."/>
            <person name="Kellner H."/>
        </authorList>
    </citation>
    <scope>NUCLEOTIDE SEQUENCE [LARGE SCALE GENOMIC DNA]</scope>
    <source>
        <strain evidence="2 3">DSM 108281</strain>
    </source>
</reference>
<accession>A0A4S4M9W7</accession>